<feature type="compositionally biased region" description="Basic and acidic residues" evidence="1">
    <location>
        <begin position="178"/>
        <end position="206"/>
    </location>
</feature>
<evidence type="ECO:0000313" key="3">
    <source>
        <dbReference type="Proteomes" id="UP000221165"/>
    </source>
</evidence>
<organism evidence="2 3">
    <name type="scientific">Cystoisospora suis</name>
    <dbReference type="NCBI Taxonomy" id="483139"/>
    <lineage>
        <taxon>Eukaryota</taxon>
        <taxon>Sar</taxon>
        <taxon>Alveolata</taxon>
        <taxon>Apicomplexa</taxon>
        <taxon>Conoidasida</taxon>
        <taxon>Coccidia</taxon>
        <taxon>Eucoccidiorida</taxon>
        <taxon>Eimeriorina</taxon>
        <taxon>Sarcocystidae</taxon>
        <taxon>Cystoisospora</taxon>
    </lineage>
</organism>
<dbReference type="OrthoDB" id="332987at2759"/>
<dbReference type="VEuPathDB" id="ToxoDB:CSUI_003895"/>
<feature type="region of interest" description="Disordered" evidence="1">
    <location>
        <begin position="283"/>
        <end position="369"/>
    </location>
</feature>
<protein>
    <submittedName>
        <fullName evidence="2">Px domain protein</fullName>
    </submittedName>
</protein>
<accession>A0A2C6L339</accession>
<evidence type="ECO:0000256" key="1">
    <source>
        <dbReference type="SAM" id="MobiDB-lite"/>
    </source>
</evidence>
<dbReference type="Proteomes" id="UP000221165">
    <property type="component" value="Unassembled WGS sequence"/>
</dbReference>
<evidence type="ECO:0000313" key="2">
    <source>
        <dbReference type="EMBL" id="PHJ22255.1"/>
    </source>
</evidence>
<comment type="caution">
    <text evidence="2">The sequence shown here is derived from an EMBL/GenBank/DDBJ whole genome shotgun (WGS) entry which is preliminary data.</text>
</comment>
<proteinExistence type="predicted"/>
<keyword evidence="3" id="KW-1185">Reference proteome</keyword>
<reference evidence="2 3" key="1">
    <citation type="journal article" date="2017" name="Int. J. Parasitol.">
        <title>The genome of the protozoan parasite Cystoisospora suis and a reverse vaccinology approach to identify vaccine candidates.</title>
        <authorList>
            <person name="Palmieri N."/>
            <person name="Shrestha A."/>
            <person name="Ruttkowski B."/>
            <person name="Beck T."/>
            <person name="Vogl C."/>
            <person name="Tomley F."/>
            <person name="Blake D.P."/>
            <person name="Joachim A."/>
        </authorList>
    </citation>
    <scope>NUCLEOTIDE SEQUENCE [LARGE SCALE GENOMIC DNA]</scope>
    <source>
        <strain evidence="2 3">Wien I</strain>
    </source>
</reference>
<feature type="compositionally biased region" description="Basic and acidic residues" evidence="1">
    <location>
        <begin position="283"/>
        <end position="293"/>
    </location>
</feature>
<name>A0A2C6L339_9APIC</name>
<dbReference type="AlphaFoldDB" id="A0A2C6L339"/>
<dbReference type="EMBL" id="MIGC01001754">
    <property type="protein sequence ID" value="PHJ22255.1"/>
    <property type="molecule type" value="Genomic_DNA"/>
</dbReference>
<feature type="compositionally biased region" description="Low complexity" evidence="1">
    <location>
        <begin position="111"/>
        <end position="128"/>
    </location>
</feature>
<feature type="region of interest" description="Disordered" evidence="1">
    <location>
        <begin position="178"/>
        <end position="265"/>
    </location>
</feature>
<dbReference type="GeneID" id="94427301"/>
<gene>
    <name evidence="2" type="ORF">CSUI_003895</name>
</gene>
<feature type="compositionally biased region" description="Acidic residues" evidence="1">
    <location>
        <begin position="346"/>
        <end position="366"/>
    </location>
</feature>
<feature type="compositionally biased region" description="Basic and acidic residues" evidence="1">
    <location>
        <begin position="231"/>
        <end position="265"/>
    </location>
</feature>
<sequence>MLRNCMQRASAAKRQAVCSRNKWMEVEQLIAAAPQRRQQLEEQLAYRMRVLTRLQEKSTHQQMLLQQLRLEEQQRRERRQQEEVDARQIAAALEVFTAALRRRRHPPFTRLSSADIPSSSSLSVDLSNPSVSLPVASSSLASSVDSSGEWPALRPFVRLLPARLQHRPEILSLLSVSERKDEKRQEGGDEERDSYRSSKKEREKNISLRGNVSAPPLPPVSSSQGDQASLDMKEKEKSKENHVDKSHEQEGGFSRETKDTDEGLDIRMRFEVFLRRLLIEQQERAKRSHEGEGRRRRRGRGGEEDERRRRRRTTSGHGHSSHHNDHSKMKTSYGRSSTGLDKTKEDEEEEDEYDEDEEEEEEEEDGEIRVLEKQVYEVMKETEQHEAQVHQLERMIKEQTDRQTLLKKAEELQNEVRQCDSEVSLLISQEHSARRRYTREQEEAEKYEKLLTSREEERKVAKIALESQIQTLRQEEDLARKLLYQGEEELRGIWVLLQQIEKELRYVGLRRFYVDESLQEEQEDRQRLRDQVCRSLTALNDLRSTLDAIQDDDAIHTLSLSKRKKKKL</sequence>
<feature type="region of interest" description="Disordered" evidence="1">
    <location>
        <begin position="109"/>
        <end position="128"/>
    </location>
</feature>
<dbReference type="RefSeq" id="XP_067923932.1">
    <property type="nucleotide sequence ID" value="XM_068064090.1"/>
</dbReference>